<dbReference type="PANTHER" id="PTHR43718">
    <property type="entry name" value="LON PROTEASE"/>
    <property type="match status" value="1"/>
</dbReference>
<dbReference type="GO" id="GO:0005759">
    <property type="term" value="C:mitochondrial matrix"/>
    <property type="evidence" value="ECO:0007669"/>
    <property type="project" value="TreeGrafter"/>
</dbReference>
<dbReference type="PANTHER" id="PTHR43718:SF2">
    <property type="entry name" value="LON PROTEASE HOMOLOG, MITOCHONDRIAL"/>
    <property type="match status" value="1"/>
</dbReference>
<dbReference type="GO" id="GO:0004176">
    <property type="term" value="F:ATP-dependent peptidase activity"/>
    <property type="evidence" value="ECO:0007669"/>
    <property type="project" value="InterPro"/>
</dbReference>
<protein>
    <recommendedName>
        <fullName evidence="2">AAA+ ATPase domain-containing protein</fullName>
    </recommendedName>
</protein>
<feature type="region of interest" description="Disordered" evidence="1">
    <location>
        <begin position="1"/>
        <end position="49"/>
    </location>
</feature>
<proteinExistence type="predicted"/>
<organism evidence="3">
    <name type="scientific">viral metagenome</name>
    <dbReference type="NCBI Taxonomy" id="1070528"/>
    <lineage>
        <taxon>unclassified sequences</taxon>
        <taxon>metagenomes</taxon>
        <taxon>organismal metagenomes</taxon>
    </lineage>
</organism>
<dbReference type="GO" id="GO:0051131">
    <property type="term" value="P:chaperone-mediated protein complex assembly"/>
    <property type="evidence" value="ECO:0007669"/>
    <property type="project" value="TreeGrafter"/>
</dbReference>
<dbReference type="GO" id="GO:0003697">
    <property type="term" value="F:single-stranded DNA binding"/>
    <property type="evidence" value="ECO:0007669"/>
    <property type="project" value="TreeGrafter"/>
</dbReference>
<dbReference type="GO" id="GO:0005524">
    <property type="term" value="F:ATP binding"/>
    <property type="evidence" value="ECO:0007669"/>
    <property type="project" value="InterPro"/>
</dbReference>
<dbReference type="SUPFAM" id="SSF52540">
    <property type="entry name" value="P-loop containing nucleoside triphosphate hydrolases"/>
    <property type="match status" value="1"/>
</dbReference>
<dbReference type="AlphaFoldDB" id="A0A6C0CRG5"/>
<name>A0A6C0CRG5_9ZZZZ</name>
<dbReference type="InterPro" id="IPR027417">
    <property type="entry name" value="P-loop_NTPase"/>
</dbReference>
<feature type="compositionally biased region" description="Acidic residues" evidence="1">
    <location>
        <begin position="19"/>
        <end position="49"/>
    </location>
</feature>
<dbReference type="Pfam" id="PF00004">
    <property type="entry name" value="AAA"/>
    <property type="match status" value="1"/>
</dbReference>
<accession>A0A6C0CRG5</accession>
<feature type="domain" description="AAA+ ATPase" evidence="2">
    <location>
        <begin position="236"/>
        <end position="383"/>
    </location>
</feature>
<dbReference type="GO" id="GO:0004252">
    <property type="term" value="F:serine-type endopeptidase activity"/>
    <property type="evidence" value="ECO:0007669"/>
    <property type="project" value="InterPro"/>
</dbReference>
<dbReference type="InterPro" id="IPR003959">
    <property type="entry name" value="ATPase_AAA_core"/>
</dbReference>
<reference evidence="3" key="1">
    <citation type="journal article" date="2020" name="Nature">
        <title>Giant virus diversity and host interactions through global metagenomics.</title>
        <authorList>
            <person name="Schulz F."/>
            <person name="Roux S."/>
            <person name="Paez-Espino D."/>
            <person name="Jungbluth S."/>
            <person name="Walsh D.A."/>
            <person name="Denef V.J."/>
            <person name="McMahon K.D."/>
            <person name="Konstantinidis K.T."/>
            <person name="Eloe-Fadrosh E.A."/>
            <person name="Kyrpides N.C."/>
            <person name="Woyke T."/>
        </authorList>
    </citation>
    <scope>NUCLEOTIDE SEQUENCE</scope>
    <source>
        <strain evidence="3">GVMAG-M-3300021962-46</strain>
    </source>
</reference>
<dbReference type="GO" id="GO:0007005">
    <property type="term" value="P:mitochondrion organization"/>
    <property type="evidence" value="ECO:0007669"/>
    <property type="project" value="TreeGrafter"/>
</dbReference>
<evidence type="ECO:0000259" key="2">
    <source>
        <dbReference type="SMART" id="SM00382"/>
    </source>
</evidence>
<dbReference type="EMBL" id="MN739479">
    <property type="protein sequence ID" value="QHT07051.1"/>
    <property type="molecule type" value="Genomic_DNA"/>
</dbReference>
<dbReference type="InterPro" id="IPR027065">
    <property type="entry name" value="Lon_Prtase"/>
</dbReference>
<dbReference type="GO" id="GO:0016887">
    <property type="term" value="F:ATP hydrolysis activity"/>
    <property type="evidence" value="ECO:0007669"/>
    <property type="project" value="InterPro"/>
</dbReference>
<dbReference type="GO" id="GO:0006515">
    <property type="term" value="P:protein quality control for misfolded or incompletely synthesized proteins"/>
    <property type="evidence" value="ECO:0007669"/>
    <property type="project" value="TreeGrafter"/>
</dbReference>
<evidence type="ECO:0000256" key="1">
    <source>
        <dbReference type="SAM" id="MobiDB-lite"/>
    </source>
</evidence>
<sequence length="487" mass="56743">MAYNLRIRSITKHSYNDPPPDEEDELSDEEDPDYDPEMSEEYETEDETEDEIINFTELGRNYRTSTSILLVPLYGNNNQDKKQIAPIENHKISYNKEEKDYLKKLDQIEQKKLIDIEIHMKQIITKESIPLRFKILTSCLDDSSKFIILNKLEQFQKMNEYHGEYFKLRNWLNNVCQLPIQKYCTLPVNYQSERTSICNFINHIKTVLDDTVYGHLDAKSQFLRIIAQWISNPKANGHCIGIVGPPGIGKTSFIKDGISKALSIPFAFVALGGASDGSFLEGHSFTYEGSSYGKISEMLIRTQCMNPIIFFDELDKISNTKKGEEIIGILTHLTDTSQNEKFNDRYFGEIDLDLSRALIVFSYNDESLINPILKDRLITINVKGYQKYEKYIIAKDYLIPKVIQNYGFKPHEIEFPKEIIYQIMEMIPNEEGVRNLKRGIECIVSWINIYRYLPKDETLTFPFIVTYDFIQKYIQINKQDLPQGMYL</sequence>
<dbReference type="Gene3D" id="3.40.50.300">
    <property type="entry name" value="P-loop containing nucleotide triphosphate hydrolases"/>
    <property type="match status" value="1"/>
</dbReference>
<dbReference type="Gene3D" id="1.10.8.60">
    <property type="match status" value="1"/>
</dbReference>
<dbReference type="SMART" id="SM00382">
    <property type="entry name" value="AAA"/>
    <property type="match status" value="1"/>
</dbReference>
<evidence type="ECO:0000313" key="3">
    <source>
        <dbReference type="EMBL" id="QHT07051.1"/>
    </source>
</evidence>
<dbReference type="InterPro" id="IPR003593">
    <property type="entry name" value="AAA+_ATPase"/>
</dbReference>